<accession>A0ABM3GQW8</accession>
<proteinExistence type="predicted"/>
<keyword evidence="2" id="KW-0732">Signal</keyword>
<feature type="signal peptide" evidence="2">
    <location>
        <begin position="1"/>
        <end position="23"/>
    </location>
</feature>
<name>A0ABM3GQW8_NEOLC</name>
<feature type="transmembrane region" description="Helical" evidence="1">
    <location>
        <begin position="132"/>
        <end position="151"/>
    </location>
</feature>
<sequence>MTLGFSWKTASLSCCCFAIFCSANDQTQFTTVASPQESQLVASKENKNPDGGWTWSQPDTLSSIISETQTPPPNFISSHYLSGQGFNRNGAVALRSEYFPYPYEVGPPVEDAHPVFPTQNTENTLASIKKHFAIVSFIGLLLLFAIVQNTISASREKEALSLREKRDVVAIHGTDPMLPEIEDVLSEDTKIRCMQRTLCLENKKLGQHLGRTGKLLAKYLTRTVETSLEASSGWYRLLEDASQAGLRGEDCRILYRDCSPAEDSRPELD</sequence>
<protein>
    <submittedName>
        <fullName evidence="4">Uncharacterized protein LOC124296621</fullName>
    </submittedName>
</protein>
<keyword evidence="1" id="KW-0472">Membrane</keyword>
<feature type="chain" id="PRO_5047472636" evidence="2">
    <location>
        <begin position="24"/>
        <end position="269"/>
    </location>
</feature>
<organism evidence="3 4">
    <name type="scientific">Neodiprion lecontei</name>
    <name type="common">Redheaded pine sawfly</name>
    <dbReference type="NCBI Taxonomy" id="441921"/>
    <lineage>
        <taxon>Eukaryota</taxon>
        <taxon>Metazoa</taxon>
        <taxon>Ecdysozoa</taxon>
        <taxon>Arthropoda</taxon>
        <taxon>Hexapoda</taxon>
        <taxon>Insecta</taxon>
        <taxon>Pterygota</taxon>
        <taxon>Neoptera</taxon>
        <taxon>Endopterygota</taxon>
        <taxon>Hymenoptera</taxon>
        <taxon>Tenthredinoidea</taxon>
        <taxon>Diprionidae</taxon>
        <taxon>Diprioninae</taxon>
        <taxon>Neodiprion</taxon>
    </lineage>
</organism>
<gene>
    <name evidence="4" type="primary">LOC124296621</name>
</gene>
<dbReference type="Proteomes" id="UP000829291">
    <property type="component" value="Chromosome 1"/>
</dbReference>
<evidence type="ECO:0000313" key="4">
    <source>
        <dbReference type="RefSeq" id="XP_046602634.1"/>
    </source>
</evidence>
<reference evidence="4" key="1">
    <citation type="submission" date="2025-08" db="UniProtKB">
        <authorList>
            <consortium name="RefSeq"/>
        </authorList>
    </citation>
    <scope>IDENTIFICATION</scope>
    <source>
        <tissue evidence="4">Thorax and Abdomen</tissue>
    </source>
</reference>
<dbReference type="RefSeq" id="XP_046602634.1">
    <property type="nucleotide sequence ID" value="XM_046746678.1"/>
</dbReference>
<keyword evidence="3" id="KW-1185">Reference proteome</keyword>
<evidence type="ECO:0000256" key="1">
    <source>
        <dbReference type="SAM" id="Phobius"/>
    </source>
</evidence>
<evidence type="ECO:0000313" key="3">
    <source>
        <dbReference type="Proteomes" id="UP000829291"/>
    </source>
</evidence>
<dbReference type="GeneID" id="124296621"/>
<keyword evidence="1" id="KW-1133">Transmembrane helix</keyword>
<evidence type="ECO:0000256" key="2">
    <source>
        <dbReference type="SAM" id="SignalP"/>
    </source>
</evidence>
<keyword evidence="1" id="KW-0812">Transmembrane</keyword>